<feature type="region of interest" description="Disordered" evidence="1">
    <location>
        <begin position="155"/>
        <end position="255"/>
    </location>
</feature>
<evidence type="ECO:0000313" key="4">
    <source>
        <dbReference type="EMBL" id="CAL4765305.1"/>
    </source>
</evidence>
<reference evidence="4 5" key="2">
    <citation type="submission" date="2024-05" db="EMBL/GenBank/DDBJ databases">
        <authorList>
            <person name="Chen Y."/>
            <person name="Shah S."/>
            <person name="Dougan E. K."/>
            <person name="Thang M."/>
            <person name="Chan C."/>
        </authorList>
    </citation>
    <scope>NUCLEOTIDE SEQUENCE [LARGE SCALE GENOMIC DNA]</scope>
</reference>
<feature type="compositionally biased region" description="Low complexity" evidence="1">
    <location>
        <begin position="196"/>
        <end position="208"/>
    </location>
</feature>
<proteinExistence type="predicted"/>
<dbReference type="EMBL" id="CAMXCT020000380">
    <property type="protein sequence ID" value="CAL1131368.1"/>
    <property type="molecule type" value="Genomic_DNA"/>
</dbReference>
<evidence type="ECO:0000256" key="1">
    <source>
        <dbReference type="SAM" id="MobiDB-lite"/>
    </source>
</evidence>
<organism evidence="3">
    <name type="scientific">Cladocopium goreaui</name>
    <dbReference type="NCBI Taxonomy" id="2562237"/>
    <lineage>
        <taxon>Eukaryota</taxon>
        <taxon>Sar</taxon>
        <taxon>Alveolata</taxon>
        <taxon>Dinophyceae</taxon>
        <taxon>Suessiales</taxon>
        <taxon>Symbiodiniaceae</taxon>
        <taxon>Cladocopium</taxon>
    </lineage>
</organism>
<dbReference type="Pfam" id="PF00078">
    <property type="entry name" value="RVT_1"/>
    <property type="match status" value="1"/>
</dbReference>
<dbReference type="PANTHER" id="PTHR48462">
    <property type="entry name" value="PROTEIN, PUTATIVE-RELATED"/>
    <property type="match status" value="1"/>
</dbReference>
<dbReference type="InterPro" id="IPR000477">
    <property type="entry name" value="RT_dom"/>
</dbReference>
<name>A0A9P1BT62_9DINO</name>
<dbReference type="OrthoDB" id="444472at2759"/>
<dbReference type="PANTHER" id="PTHR48462:SF1">
    <property type="entry name" value="PROTEIN, PUTATIVE-RELATED"/>
    <property type="match status" value="1"/>
</dbReference>
<accession>A0A9P1BT62</accession>
<dbReference type="Proteomes" id="UP001152797">
    <property type="component" value="Unassembled WGS sequence"/>
</dbReference>
<gene>
    <name evidence="3" type="ORF">C1SCF055_LOCUS6086</name>
</gene>
<reference evidence="3" key="1">
    <citation type="submission" date="2022-10" db="EMBL/GenBank/DDBJ databases">
        <authorList>
            <person name="Chen Y."/>
            <person name="Dougan E. K."/>
            <person name="Chan C."/>
            <person name="Rhodes N."/>
            <person name="Thang M."/>
        </authorList>
    </citation>
    <scope>NUCLEOTIDE SEQUENCE</scope>
</reference>
<dbReference type="EMBL" id="CAMXCT030000380">
    <property type="protein sequence ID" value="CAL4765305.1"/>
    <property type="molecule type" value="Genomic_DNA"/>
</dbReference>
<dbReference type="EMBL" id="CAMXCT010000380">
    <property type="protein sequence ID" value="CAI3977993.1"/>
    <property type="molecule type" value="Genomic_DNA"/>
</dbReference>
<evidence type="ECO:0000313" key="5">
    <source>
        <dbReference type="Proteomes" id="UP001152797"/>
    </source>
</evidence>
<feature type="compositionally biased region" description="Basic residues" evidence="1">
    <location>
        <begin position="167"/>
        <end position="176"/>
    </location>
</feature>
<sequence>MPRASATPAPGGLWHTRGPPAAPVLVPANSWLYVPLLHAAAGDLHADALEAWRRDSRAAPWWDSTSHALAAAAPVTADTLRSALLDHSPDGASSTARLAHSAANTPADARFHLGWACRALADISGYLPAAAQEVLLQTYGGLRLAAAVNERSNAFRPEDAADTPHGALRRRRRAHPRSSVSPAVAAPATGLAVTTESAIPIPASSSESEPPPPATDVLALPPRASVPPVAVLDSSRDSRSDAPATRPLAPAPSAPSIQRVPAASWDWLDRLDLASELATPVRTIRSPPRFYAAAARRALLFPLQLLAADAATPLQRRRGWALFLLASRLLFYHPAGATVGRRALLQRADDFLAGSWPSMLASAHAQQPSPGPRAHAARTAEEEATLRRARACRQVAQGDLSRARATLTASPLAPGTAATLESLVDPARRPPALLRPIPDHISNYCPDAALHLSEQEVVDALRTAKRSAAPGLSGATAEHFKLLLDDGETLTLFTGALTQLANAHVPPEVLPAISQSRLTALAKPGGGARGIATGDSLRRLTSRILARKFAATFDVATRPYQFALQTRAGIDALAGLLRAAVDLDPRTAVVSLDGRSAYDCVSRSAIFTALHTTAPALVPFVRAIYGTPSIFHWWDDQGAHHVITQGEGVEQGDPLAPALYALGQHHALEVAAAQLLPDEVLAAYLDDVYIICQPDRARPAFDIVSRAIEGHAGVAANSGKTRVFTRAGGPAPPGVETLGPDVWRGGDSPECGLVALGAPIGSADFVAAHAHGRLEQETGLLAEIQQLPDLQAAWLLLLYTAAPRAGHLLRTLPPSQSGEYARQHDSAVWSCLSFLLGEPDPLPATAHDVGFLPIRLGGLGLFAAERIAPAAYWAAWADALPVLALRQPILAARCAAELTLGPESAAACLREAAASASDLDRFGWQSRPGWAVLAANASEVPNLREREPGIPAHGWQHLASLVVHTSFRAREVLPRLPPAGQALLRPQAGPHAGAWLTAIPSEEGATLTPNLMHIALRRRLRLPLPPAAQRCGQGAGRHGCGGALDPLGDHALACPRSGLLARRAHVLEHAWIRVAREAVGSEGRVVPQPWLAHTNLATAVDGRRRLDLLIHGATPRGEALACDVMLVSPLTRSGQPAKLQLTMGQPCLPPERANTAAIQSCLAGAPSAFWYLARRSAGGGIRNACNLCACWSLSAAHARRRHSGRQRHRVGSGGGGAFSVLPSKRLCAPQHSGLSGSPHRSPTQAHQAWPASLTRFRWMVQAASRFRFTPRRSCASIDLHSIACGPSHFQLTLRDTAVAAGEVQGSGAPGLEHLGTLWLPGCFVSPVLLGALKGGVRGG</sequence>
<evidence type="ECO:0000313" key="3">
    <source>
        <dbReference type="EMBL" id="CAI3977993.1"/>
    </source>
</evidence>
<evidence type="ECO:0000259" key="2">
    <source>
        <dbReference type="PROSITE" id="PS50878"/>
    </source>
</evidence>
<feature type="domain" description="Reverse transcriptase" evidence="2">
    <location>
        <begin position="502"/>
        <end position="742"/>
    </location>
</feature>
<feature type="compositionally biased region" description="Low complexity" evidence="1">
    <location>
        <begin position="178"/>
        <end position="188"/>
    </location>
</feature>
<comment type="caution">
    <text evidence="3">The sequence shown here is derived from an EMBL/GenBank/DDBJ whole genome shotgun (WGS) entry which is preliminary data.</text>
</comment>
<keyword evidence="5" id="KW-1185">Reference proteome</keyword>
<protein>
    <submittedName>
        <fullName evidence="4">Retrotransposable element SLACS 132 kDa protein (ORF2)</fullName>
    </submittedName>
</protein>
<dbReference type="PROSITE" id="PS50878">
    <property type="entry name" value="RT_POL"/>
    <property type="match status" value="1"/>
</dbReference>